<comment type="subcellular location">
    <subcellularLocation>
        <location evidence="1">Cell membrane</location>
    </subcellularLocation>
</comment>
<dbReference type="GO" id="GO:0007165">
    <property type="term" value="P:signal transduction"/>
    <property type="evidence" value="ECO:0007669"/>
    <property type="project" value="UniProtKB-KW"/>
</dbReference>
<gene>
    <name evidence="10" type="ORF">FE782_27755</name>
</gene>
<evidence type="ECO:0000256" key="5">
    <source>
        <dbReference type="ARBA" id="ARBA00029447"/>
    </source>
</evidence>
<dbReference type="PROSITE" id="PS50111">
    <property type="entry name" value="CHEMOTAXIS_TRANSDUC_2"/>
    <property type="match status" value="1"/>
</dbReference>
<dbReference type="InterPro" id="IPR004089">
    <property type="entry name" value="MCPsignal_dom"/>
</dbReference>
<feature type="domain" description="HAMP" evidence="9">
    <location>
        <begin position="411"/>
        <end position="446"/>
    </location>
</feature>
<dbReference type="PANTHER" id="PTHR32089">
    <property type="entry name" value="METHYL-ACCEPTING CHEMOTAXIS PROTEIN MCPB"/>
    <property type="match status" value="1"/>
</dbReference>
<sequence length="733" mass="81721">MFDWLGFKTGLPLWWSYRLNRHLKRDVEEIFEGIAQTRMQLLKTWVEEYWSHLDKLQDALRTDGRSVASAFAGGGDAERPFAAARKRAPDFSELFLLDASGVVKASTYAAHVGTVYRDDSAIGLGLGQAKAGRKCLFGPYTDPLTLQIGPSTSSFHDEVTLLYISPLVENGVYLGALCGRVPNDVLGDLIQRESGHVYPDSGDNYIFMAKPVLNQHIAPGTALSRSRFEDLTFTHGDNLKDGVRTDYGIVSVKRHTELELRFTDPATNELHPGVANTIAKGHNLMVEFPAYSDYRHIPVIGKGVTFQLPHCPDVWGMMCEGDLEEVYRIRGLSWNVKRMQLWFVFGLMLLNYGLFWLLRFVPWLPGELYAAANLLYGWIGLSAVKRKGTDPAIAHLRKINRFIRMNAEGGGDLTQRLNIGEFANDEMKELAKWLNNMIDSLEGIMIRVKRAAGEVKESQVRLDESTVSSERSTLRVSEKIDAMIQGIRLQLKDLDMAKDVSRHMSGTLRELEEKASEQIAVAHSEVERIGDKMLSIQHKVEESNRTIRSFLGTTEEIGALLQTIEEISAQTNLLALNASIEAARVGEHGRGFAVVAGEIRKLADLTKQSTVKINETLQQIGRKAKEANESMEEGTRVVIEGATMVATASELLGSANANDSLKTQVVDEVVELMEKISAVSIENRKISTEVERTVQDLKLDMTHVRGTSESVDSITRSLLSVVEQFKLTEQRGR</sequence>
<accession>A0A5R9G604</accession>
<dbReference type="RefSeq" id="WP_138197612.1">
    <property type="nucleotide sequence ID" value="NZ_VCIW01000026.1"/>
</dbReference>
<dbReference type="AlphaFoldDB" id="A0A5R9G604"/>
<keyword evidence="7" id="KW-1133">Transmembrane helix</keyword>
<comment type="caution">
    <text evidence="10">The sequence shown here is derived from an EMBL/GenBank/DDBJ whole genome shotgun (WGS) entry which is preliminary data.</text>
</comment>
<dbReference type="SUPFAM" id="SSF58104">
    <property type="entry name" value="Methyl-accepting chemotaxis protein (MCP) signaling domain"/>
    <property type="match status" value="1"/>
</dbReference>
<dbReference type="Pfam" id="PF00015">
    <property type="entry name" value="MCPsignal"/>
    <property type="match status" value="1"/>
</dbReference>
<evidence type="ECO:0000256" key="1">
    <source>
        <dbReference type="ARBA" id="ARBA00004236"/>
    </source>
</evidence>
<organism evidence="10 11">
    <name type="scientific">Paenibacillus antri</name>
    <dbReference type="NCBI Taxonomy" id="2582848"/>
    <lineage>
        <taxon>Bacteria</taxon>
        <taxon>Bacillati</taxon>
        <taxon>Bacillota</taxon>
        <taxon>Bacilli</taxon>
        <taxon>Bacillales</taxon>
        <taxon>Paenibacillaceae</taxon>
        <taxon>Paenibacillus</taxon>
    </lineage>
</organism>
<reference evidence="10 11" key="1">
    <citation type="submission" date="2019-05" db="EMBL/GenBank/DDBJ databases">
        <authorList>
            <person name="Narsing Rao M.P."/>
            <person name="Li W.J."/>
        </authorList>
    </citation>
    <scope>NUCLEOTIDE SEQUENCE [LARGE SCALE GENOMIC DNA]</scope>
    <source>
        <strain evidence="10 11">SYSU_K30003</strain>
    </source>
</reference>
<keyword evidence="4 6" id="KW-0807">Transducer</keyword>
<evidence type="ECO:0000256" key="2">
    <source>
        <dbReference type="ARBA" id="ARBA00022475"/>
    </source>
</evidence>
<proteinExistence type="inferred from homology"/>
<keyword evidence="3 7" id="KW-0472">Membrane</keyword>
<keyword evidence="7" id="KW-0812">Transmembrane</keyword>
<feature type="domain" description="Methyl-accepting transducer" evidence="8">
    <location>
        <begin position="465"/>
        <end position="698"/>
    </location>
</feature>
<dbReference type="PANTHER" id="PTHR32089:SF112">
    <property type="entry name" value="LYSOZYME-LIKE PROTEIN-RELATED"/>
    <property type="match status" value="1"/>
</dbReference>
<evidence type="ECO:0000256" key="6">
    <source>
        <dbReference type="PROSITE-ProRule" id="PRU00284"/>
    </source>
</evidence>
<dbReference type="SMART" id="SM00283">
    <property type="entry name" value="MA"/>
    <property type="match status" value="1"/>
</dbReference>
<dbReference type="OrthoDB" id="2489132at2"/>
<dbReference type="CDD" id="cd06225">
    <property type="entry name" value="HAMP"/>
    <property type="match status" value="1"/>
</dbReference>
<dbReference type="PROSITE" id="PS50885">
    <property type="entry name" value="HAMP"/>
    <property type="match status" value="1"/>
</dbReference>
<evidence type="ECO:0000256" key="7">
    <source>
        <dbReference type="SAM" id="Phobius"/>
    </source>
</evidence>
<dbReference type="InterPro" id="IPR003660">
    <property type="entry name" value="HAMP_dom"/>
</dbReference>
<evidence type="ECO:0000313" key="11">
    <source>
        <dbReference type="Proteomes" id="UP000309676"/>
    </source>
</evidence>
<evidence type="ECO:0000256" key="4">
    <source>
        <dbReference type="ARBA" id="ARBA00023224"/>
    </source>
</evidence>
<dbReference type="Gene3D" id="1.10.287.950">
    <property type="entry name" value="Methyl-accepting chemotaxis protein"/>
    <property type="match status" value="1"/>
</dbReference>
<protein>
    <submittedName>
        <fullName evidence="10">Methyl-accepting chemotaxis protein</fullName>
    </submittedName>
</protein>
<dbReference type="Proteomes" id="UP000309676">
    <property type="component" value="Unassembled WGS sequence"/>
</dbReference>
<evidence type="ECO:0000313" key="10">
    <source>
        <dbReference type="EMBL" id="TLS48938.1"/>
    </source>
</evidence>
<evidence type="ECO:0000259" key="8">
    <source>
        <dbReference type="PROSITE" id="PS50111"/>
    </source>
</evidence>
<evidence type="ECO:0000259" key="9">
    <source>
        <dbReference type="PROSITE" id="PS50885"/>
    </source>
</evidence>
<keyword evidence="2" id="KW-1003">Cell membrane</keyword>
<comment type="similarity">
    <text evidence="5">Belongs to the methyl-accepting chemotaxis (MCP) protein family.</text>
</comment>
<dbReference type="GO" id="GO:0005886">
    <property type="term" value="C:plasma membrane"/>
    <property type="evidence" value="ECO:0007669"/>
    <property type="project" value="UniProtKB-SubCell"/>
</dbReference>
<feature type="transmembrane region" description="Helical" evidence="7">
    <location>
        <begin position="341"/>
        <end position="362"/>
    </location>
</feature>
<keyword evidence="11" id="KW-1185">Reference proteome</keyword>
<name>A0A5R9G604_9BACL</name>
<dbReference type="EMBL" id="VCIW01000026">
    <property type="protein sequence ID" value="TLS48938.1"/>
    <property type="molecule type" value="Genomic_DNA"/>
</dbReference>
<evidence type="ECO:0000256" key="3">
    <source>
        <dbReference type="ARBA" id="ARBA00023136"/>
    </source>
</evidence>